<organism evidence="3 4">
    <name type="scientific">Hymenochirus boettgeri</name>
    <name type="common">Congo dwarf clawed frog</name>
    <dbReference type="NCBI Taxonomy" id="247094"/>
    <lineage>
        <taxon>Eukaryota</taxon>
        <taxon>Metazoa</taxon>
        <taxon>Chordata</taxon>
        <taxon>Craniata</taxon>
        <taxon>Vertebrata</taxon>
        <taxon>Euteleostomi</taxon>
        <taxon>Amphibia</taxon>
        <taxon>Batrachia</taxon>
        <taxon>Anura</taxon>
        <taxon>Pipoidea</taxon>
        <taxon>Pipidae</taxon>
        <taxon>Pipinae</taxon>
        <taxon>Hymenochirus</taxon>
    </lineage>
</organism>
<dbReference type="Proteomes" id="UP000812440">
    <property type="component" value="Chromosome 2"/>
</dbReference>
<evidence type="ECO:0008006" key="5">
    <source>
        <dbReference type="Google" id="ProtNLM"/>
    </source>
</evidence>
<dbReference type="InterPro" id="IPR039844">
    <property type="entry name" value="URB1"/>
</dbReference>
<proteinExistence type="predicted"/>
<feature type="domain" description="URB1 C-terminal" evidence="1">
    <location>
        <begin position="1019"/>
        <end position="1208"/>
    </location>
</feature>
<protein>
    <recommendedName>
        <fullName evidence="5">Nucleolar pre-ribosomal-associated protein 1</fullName>
    </recommendedName>
</protein>
<reference evidence="3" key="1">
    <citation type="thesis" date="2020" institute="ProQuest LLC" country="789 East Eisenhower Parkway, Ann Arbor, MI, USA">
        <title>Comparative Genomics and Chromosome Evolution.</title>
        <authorList>
            <person name="Mudd A.B."/>
        </authorList>
    </citation>
    <scope>NUCLEOTIDE SEQUENCE</scope>
    <source>
        <strain evidence="3">Female2</strain>
        <tissue evidence="3">Blood</tissue>
    </source>
</reference>
<evidence type="ECO:0000313" key="3">
    <source>
        <dbReference type="EMBL" id="KAG8450249.1"/>
    </source>
</evidence>
<dbReference type="PANTHER" id="PTHR13500">
    <property type="entry name" value="NUCLEOLAR PRERIBOSOMAL-ASSOCIATED PROTEIN 1"/>
    <property type="match status" value="1"/>
</dbReference>
<dbReference type="SUPFAM" id="SSF48371">
    <property type="entry name" value="ARM repeat"/>
    <property type="match status" value="2"/>
</dbReference>
<dbReference type="GO" id="GO:0005730">
    <property type="term" value="C:nucleolus"/>
    <property type="evidence" value="ECO:0007669"/>
    <property type="project" value="TreeGrafter"/>
</dbReference>
<evidence type="ECO:0000259" key="2">
    <source>
        <dbReference type="Pfam" id="PF26140"/>
    </source>
</evidence>
<dbReference type="GO" id="GO:0000466">
    <property type="term" value="P:maturation of 5.8S rRNA from tricistronic rRNA transcript (SSU-rRNA, 5.8S rRNA, LSU-rRNA)"/>
    <property type="evidence" value="ECO:0007669"/>
    <property type="project" value="TreeGrafter"/>
</dbReference>
<dbReference type="InterPro" id="IPR059018">
    <property type="entry name" value="HEAT_URB1"/>
</dbReference>
<evidence type="ECO:0000259" key="1">
    <source>
        <dbReference type="Pfam" id="PF16201"/>
    </source>
</evidence>
<dbReference type="Pfam" id="PF16201">
    <property type="entry name" value="NopRA1"/>
    <property type="match status" value="1"/>
</dbReference>
<dbReference type="OrthoDB" id="72892at2759"/>
<dbReference type="EMBL" id="JAACNH010000002">
    <property type="protein sequence ID" value="KAG8450249.1"/>
    <property type="molecule type" value="Genomic_DNA"/>
</dbReference>
<name>A0A8T2JYI4_9PIPI</name>
<sequence length="1645" mass="186690">MFVTCVKPRLKNSTRQLIIKVLRDSGVFEYTWTELDLWLRALDKVSAQSKETVIQFLEQVLVKLVSDPYPFTDKAAEYVQEAAMLQSSLINQESDAVSIPISHIDDMMDMVDVIVEGSEGLDDEIGVALDEDLILQTFPFSAAVPVALEIRNRLLQTEDYDSACVLHYLVLVLTDVLHTQRDPLALCLMLHSYDKELKGLDLSSANNFLLGNFHDYYNLWIPPPNKESLFLDRGNPVMESTIDDGSNYLVLLKDVFVSNCAPESNDMELLKGVLSQLALEQLPLAVKQTLLCLRSTVDNFNQFRKSAGTSRLSFFLDLLNSLVCRYKEGKVTDQGPTEKMQEQSDLFMDPDSLSGLESPGDTILEDILTVIFRHPILVNWFLAVERQSIPPHSLGPVTLKKLTPALNQGVIKLLDSSAPLLQEIGGVHLVSKYFEAVKHAILKEIELPAKGTDKKSQALESLQCLYLYMDAALLSDITLAFLRLPEEFVLVQKDSSGNRLSYYGKILVQLLSESHQRKQPEEDLASTVAHVKGLSKLLSLSAGGEMEDALCRTLQNHSEFAHVVGTDILTHCLNSATESSLSVAKLLIQYSATHMLQFELWCLNPGMEKLMRKNFKSYVPLISGYLESRGNFLIIQPSKVSSSVLRVLKEAFWPKLLKVALSPDVADNSSVQIGFLSKMIETSQADSAELQIFIKQLPDILAQSYSKEKWDLVDAVLQAAQSVGMETGPWIKSLLASCMKCLTASYSANKEQENAKQEVERSVLSRFKTFLPFVKEEVPSEWNGLVKTGLKYRYKDCGFLDALNAAIDQWYGTDGPSKEGLVQLPMVHTMVTQHSLFLPTLLRSREEEDENSPTREHLVDLLRTIVLKCPSVCEGNHFAVLLGAYGATLSITDQKVLHLLQTYEKKNHSLTEFRLLLWGPAAVEHHKTRKSLGKSLWQQPSMEQILSLLDRERMMKTILHFPQHRKLITEGEKIVLFQDPSIKDLESLYDPCFLLPLLSELLRPELVVDCAKFVDVNALGLTMAALSSYDYNTRAAANYILGSFLSHLDGARFRDKNQLQYLMDIVKNGIQKQNQRLPYSLPLYISKAAQQILKPEDHIYIKISKFLLSHQYLDMKKVPDFYRLFYSSDFEHKGEREWILELLRDGMRDKYCYELYDNQRIFQVILAYYNSPLSDDISQNLIFDILQNASHITKAAYQLISEHSLLTWVLNILTKRYVEEKVLSNVISLVYNLWTTNLGKRATFLLDEQRSRELDDQQKLLPLHMVSEFLSVTLSLLGHIRTTLNLALITQFFSTMSSVLRYRTMVLDAFKKMGRFAVNELVLSNQNALLILHKWSAIEKDLGMQENLKALAQKHKVKELLSTIKEKYKSQVPRHLRKKMKVEEKSDMEDNLDLSVVKNARNHVKSILTHWKPMFANSPLAITKEYCKETEEQPHLPVTEDGELQDECGDTDSFMCATACLVAKWVLKTEIADTPTPGNIFSSLRWFHTSILPHKLVTEELLSDTMWRGTVFKLYSTACSSIELTQPSLDLLLLFNTVMVNLTETLKMTSDLYHDALKSACLSTENEEDTTQRAVCNFMLSLYIRDVWLGAQDLAMFKCHVKAVCGAADLDLDLLMKEKTPKKKRKLETHEAILSFCKKFPSAVL</sequence>
<dbReference type="InterPro" id="IPR032436">
    <property type="entry name" value="URB1_C"/>
</dbReference>
<evidence type="ECO:0000313" key="4">
    <source>
        <dbReference type="Proteomes" id="UP000812440"/>
    </source>
</evidence>
<dbReference type="PANTHER" id="PTHR13500:SF0">
    <property type="entry name" value="NUCLEOLAR PRE-RIBOSOMAL-ASSOCIATED PROTEIN 1"/>
    <property type="match status" value="1"/>
</dbReference>
<feature type="domain" description="URB1 central HEAT repeat" evidence="2">
    <location>
        <begin position="5"/>
        <end position="88"/>
    </location>
</feature>
<comment type="caution">
    <text evidence="3">The sequence shown here is derived from an EMBL/GenBank/DDBJ whole genome shotgun (WGS) entry which is preliminary data.</text>
</comment>
<accession>A0A8T2JYI4</accession>
<dbReference type="GO" id="GO:0000463">
    <property type="term" value="P:maturation of LSU-rRNA from tricistronic rRNA transcript (SSU-rRNA, 5.8S rRNA, LSU-rRNA)"/>
    <property type="evidence" value="ECO:0007669"/>
    <property type="project" value="TreeGrafter"/>
</dbReference>
<gene>
    <name evidence="3" type="ORF">GDO86_002775</name>
</gene>
<dbReference type="Pfam" id="PF26140">
    <property type="entry name" value="HEAT_URB1"/>
    <property type="match status" value="1"/>
</dbReference>
<keyword evidence="4" id="KW-1185">Reference proteome</keyword>
<dbReference type="InterPro" id="IPR016024">
    <property type="entry name" value="ARM-type_fold"/>
</dbReference>